<dbReference type="InterPro" id="IPR015421">
    <property type="entry name" value="PyrdxlP-dep_Trfase_major"/>
</dbReference>
<dbReference type="Gene3D" id="3.90.1150.10">
    <property type="entry name" value="Aspartate Aminotransferase, domain 1"/>
    <property type="match status" value="1"/>
</dbReference>
<dbReference type="KEGG" id="egd:GS424_009395"/>
<dbReference type="PROSITE" id="PS00595">
    <property type="entry name" value="AA_TRANSFER_CLASS_5"/>
    <property type="match status" value="1"/>
</dbReference>
<dbReference type="PANTHER" id="PTHR43586">
    <property type="entry name" value="CYSTEINE DESULFURASE"/>
    <property type="match status" value="1"/>
</dbReference>
<evidence type="ECO:0000259" key="7">
    <source>
        <dbReference type="Pfam" id="PF00266"/>
    </source>
</evidence>
<dbReference type="PANTHER" id="PTHR43586:SF4">
    <property type="entry name" value="ISOPENICILLIN N EPIMERASE"/>
    <property type="match status" value="1"/>
</dbReference>
<evidence type="ECO:0000256" key="3">
    <source>
        <dbReference type="ARBA" id="ARBA00012239"/>
    </source>
</evidence>
<dbReference type="GO" id="GO:0031071">
    <property type="term" value="F:cysteine desulfurase activity"/>
    <property type="evidence" value="ECO:0007669"/>
    <property type="project" value="UniProtKB-EC"/>
</dbReference>
<sequence>MIYFDNAATTAAKPPAVAEAVARAINGFGGVGRGVHEASLDAGYAVFRARQQLARLLGAGDPSRVAFASNATEALNTAVNGLVRPGDKLVTTAASHNSVLRPLYRAVDERGCELAVVPHDARGALDYEALDAALEPDVRLAVVTHASNLTGDVYDVARIARMCRERGVLLLVDAAQTAGVVPIDMGRDGLDLVAFTGHKSLYGPQGTGGLAVAEGVDVEPLKVGGSGTHSYDRRHPARMPERLEAGTLNAHGIAGLGAGLAYLEERGVEQTGARVRALAERFERGVVGIEGVRVLGGGGDAGRCGIVALNVGELDSAAVGDALNAEFGICTRAGAHCAPLMHEALGTQDQGAVRFSFSSFNDEDEVDAGIAAVAAIAEEA</sequence>
<dbReference type="Pfam" id="PF00266">
    <property type="entry name" value="Aminotran_5"/>
    <property type="match status" value="1"/>
</dbReference>
<dbReference type="Gene3D" id="3.40.640.10">
    <property type="entry name" value="Type I PLP-dependent aspartate aminotransferase-like (Major domain)"/>
    <property type="match status" value="1"/>
</dbReference>
<dbReference type="EC" id="2.8.1.7" evidence="3"/>
<dbReference type="InterPro" id="IPR015424">
    <property type="entry name" value="PyrdxlP-dep_Trfase"/>
</dbReference>
<dbReference type="InterPro" id="IPR016454">
    <property type="entry name" value="Cysteine_dSase"/>
</dbReference>
<evidence type="ECO:0000313" key="8">
    <source>
        <dbReference type="EMBL" id="QOS66777.1"/>
    </source>
</evidence>
<dbReference type="InterPro" id="IPR010969">
    <property type="entry name" value="Cys_dSase-rel_unknwn_funct"/>
</dbReference>
<dbReference type="GO" id="GO:0008483">
    <property type="term" value="F:transaminase activity"/>
    <property type="evidence" value="ECO:0007669"/>
    <property type="project" value="UniProtKB-KW"/>
</dbReference>
<comment type="similarity">
    <text evidence="2">Belongs to the class-V pyridoxal-phosphate-dependent aminotransferase family. Csd subfamily.</text>
</comment>
<keyword evidence="8" id="KW-0032">Aminotransferase</keyword>
<proteinExistence type="inferred from homology"/>
<dbReference type="PIRSF" id="PIRSF005572">
    <property type="entry name" value="NifS"/>
    <property type="match status" value="1"/>
</dbReference>
<evidence type="ECO:0000256" key="6">
    <source>
        <dbReference type="RuleBase" id="RU004504"/>
    </source>
</evidence>
<protein>
    <recommendedName>
        <fullName evidence="3">cysteine desulfurase</fullName>
        <ecNumber evidence="3">2.8.1.7</ecNumber>
    </recommendedName>
</protein>
<accession>A0A6L7IWL0</accession>
<dbReference type="EMBL" id="CP063310">
    <property type="protein sequence ID" value="QOS66777.1"/>
    <property type="molecule type" value="Genomic_DNA"/>
</dbReference>
<comment type="catalytic activity">
    <reaction evidence="5">
        <text>(sulfur carrier)-H + L-cysteine = (sulfur carrier)-SH + L-alanine</text>
        <dbReference type="Rhea" id="RHEA:43892"/>
        <dbReference type="Rhea" id="RHEA-COMP:14737"/>
        <dbReference type="Rhea" id="RHEA-COMP:14739"/>
        <dbReference type="ChEBI" id="CHEBI:29917"/>
        <dbReference type="ChEBI" id="CHEBI:35235"/>
        <dbReference type="ChEBI" id="CHEBI:57972"/>
        <dbReference type="ChEBI" id="CHEBI:64428"/>
        <dbReference type="EC" id="2.8.1.7"/>
    </reaction>
</comment>
<evidence type="ECO:0000256" key="1">
    <source>
        <dbReference type="ARBA" id="ARBA00001933"/>
    </source>
</evidence>
<gene>
    <name evidence="8" type="ORF">GS424_009395</name>
</gene>
<comment type="cofactor">
    <cofactor evidence="1 6">
        <name>pyridoxal 5'-phosphate</name>
        <dbReference type="ChEBI" id="CHEBI:597326"/>
    </cofactor>
</comment>
<name>A0A6L7IWL0_9ACTN</name>
<keyword evidence="4" id="KW-0663">Pyridoxal phosphate</keyword>
<dbReference type="Proteomes" id="UP000478463">
    <property type="component" value="Chromosome"/>
</dbReference>
<dbReference type="InterPro" id="IPR000192">
    <property type="entry name" value="Aminotrans_V_dom"/>
</dbReference>
<evidence type="ECO:0000313" key="9">
    <source>
        <dbReference type="Proteomes" id="UP000478463"/>
    </source>
</evidence>
<evidence type="ECO:0000256" key="4">
    <source>
        <dbReference type="ARBA" id="ARBA00022898"/>
    </source>
</evidence>
<evidence type="ECO:0000256" key="2">
    <source>
        <dbReference type="ARBA" id="ARBA00010447"/>
    </source>
</evidence>
<dbReference type="InterPro" id="IPR015422">
    <property type="entry name" value="PyrdxlP-dep_Trfase_small"/>
</dbReference>
<dbReference type="SUPFAM" id="SSF53383">
    <property type="entry name" value="PLP-dependent transferases"/>
    <property type="match status" value="1"/>
</dbReference>
<feature type="domain" description="Aminotransferase class V" evidence="7">
    <location>
        <begin position="2"/>
        <end position="368"/>
    </location>
</feature>
<organism evidence="8 9">
    <name type="scientific">Eggerthella guodeyinii</name>
    <dbReference type="NCBI Taxonomy" id="2690837"/>
    <lineage>
        <taxon>Bacteria</taxon>
        <taxon>Bacillati</taxon>
        <taxon>Actinomycetota</taxon>
        <taxon>Coriobacteriia</taxon>
        <taxon>Eggerthellales</taxon>
        <taxon>Eggerthellaceae</taxon>
        <taxon>Eggerthella</taxon>
    </lineage>
</organism>
<dbReference type="InterPro" id="IPR020578">
    <property type="entry name" value="Aminotrans_V_PyrdxlP_BS"/>
</dbReference>
<dbReference type="NCBIfam" id="TIGR01977">
    <property type="entry name" value="am_tr_V_EF2568"/>
    <property type="match status" value="1"/>
</dbReference>
<dbReference type="RefSeq" id="WP_160942441.1">
    <property type="nucleotide sequence ID" value="NZ_CP063310.1"/>
</dbReference>
<dbReference type="AlphaFoldDB" id="A0A6L7IWL0"/>
<reference evidence="8 9" key="1">
    <citation type="submission" date="2020-10" db="EMBL/GenBank/DDBJ databases">
        <title>Eggerthella sp. nov., isolated from human feces.</title>
        <authorList>
            <person name="Yajun G."/>
        </authorList>
    </citation>
    <scope>NUCLEOTIDE SEQUENCE [LARGE SCALE GENOMIC DNA]</scope>
    <source>
        <strain evidence="8 9">HF-1101</strain>
    </source>
</reference>
<evidence type="ECO:0000256" key="5">
    <source>
        <dbReference type="ARBA" id="ARBA00050776"/>
    </source>
</evidence>
<keyword evidence="8" id="KW-0808">Transferase</keyword>